<protein>
    <submittedName>
        <fullName evidence="2">Uncharacterized protein</fullName>
    </submittedName>
</protein>
<dbReference type="AlphaFoldDB" id="A0A316HYC8"/>
<gene>
    <name evidence="2" type="ORF">C8D88_106312</name>
</gene>
<feature type="signal peptide" evidence="1">
    <location>
        <begin position="1"/>
        <end position="30"/>
    </location>
</feature>
<evidence type="ECO:0000313" key="2">
    <source>
        <dbReference type="EMBL" id="PWK85684.1"/>
    </source>
</evidence>
<evidence type="ECO:0000313" key="3">
    <source>
        <dbReference type="Proteomes" id="UP000246005"/>
    </source>
</evidence>
<accession>A0A316HYC8</accession>
<reference evidence="2 3" key="1">
    <citation type="submission" date="2018-05" db="EMBL/GenBank/DDBJ databases">
        <title>Genomic Encyclopedia of Type Strains, Phase IV (KMG-IV): sequencing the most valuable type-strain genomes for metagenomic binning, comparative biology and taxonomic classification.</title>
        <authorList>
            <person name="Goeker M."/>
        </authorList>
    </citation>
    <scope>NUCLEOTIDE SEQUENCE [LARGE SCALE GENOMIC DNA]</scope>
    <source>
        <strain evidence="2 3">DSM 45480</strain>
    </source>
</reference>
<feature type="chain" id="PRO_5039299762" evidence="1">
    <location>
        <begin position="31"/>
        <end position="327"/>
    </location>
</feature>
<dbReference type="EMBL" id="QGHB01000006">
    <property type="protein sequence ID" value="PWK85684.1"/>
    <property type="molecule type" value="Genomic_DNA"/>
</dbReference>
<keyword evidence="1" id="KW-0732">Signal</keyword>
<evidence type="ECO:0000256" key="1">
    <source>
        <dbReference type="SAM" id="SignalP"/>
    </source>
</evidence>
<name>A0A316HYC8_9PSEU</name>
<comment type="caution">
    <text evidence="2">The sequence shown here is derived from an EMBL/GenBank/DDBJ whole genome shotgun (WGS) entry which is preliminary data.</text>
</comment>
<dbReference type="Proteomes" id="UP000246005">
    <property type="component" value="Unassembled WGS sequence"/>
</dbReference>
<organism evidence="2 3">
    <name type="scientific">Lentzea atacamensis</name>
    <dbReference type="NCBI Taxonomy" id="531938"/>
    <lineage>
        <taxon>Bacteria</taxon>
        <taxon>Bacillati</taxon>
        <taxon>Actinomycetota</taxon>
        <taxon>Actinomycetes</taxon>
        <taxon>Pseudonocardiales</taxon>
        <taxon>Pseudonocardiaceae</taxon>
        <taxon>Lentzea</taxon>
    </lineage>
</organism>
<proteinExistence type="predicted"/>
<sequence length="327" mass="34411">MHITSLSCRALVTVVATTVVTALLAPVASAAADCTWQRESLPILDGMSWSNIRITGVDGQGNVSGFYSPGGDDRVLARWTTSGVEIVPKPEGVAKFVTRTGNASGVVGAIADRSDGTSVAMTHTPGSGYRELPTPAGYRVWGVEDINNRGDVVGRVNPTGSHEWGAVLWRADGSAPEVIMPAGARSVTPVALGEDGTVLIDSMDGNFLWRNGALTQLPEVHYSLNPRGLTRDGVIFSSYEESWKWTEATGAVEKFAVNGYVEAVNDSGLAVGYLDDGNYTPVLWQGTEFVTRLPLSAGTYGSAGDAVSDSGFVAGVDATLPARWACR</sequence>
<dbReference type="RefSeq" id="WP_109638257.1">
    <property type="nucleotide sequence ID" value="NZ_QGHB01000006.1"/>
</dbReference>